<keyword evidence="5" id="KW-0812">Transmembrane</keyword>
<evidence type="ECO:0000256" key="5">
    <source>
        <dbReference type="SAM" id="Phobius"/>
    </source>
</evidence>
<dbReference type="EMBL" id="BAAAQD010000002">
    <property type="protein sequence ID" value="GAA1505555.1"/>
    <property type="molecule type" value="Genomic_DNA"/>
</dbReference>
<dbReference type="SUPFAM" id="SSF52540">
    <property type="entry name" value="P-loop containing nucleoside triphosphate hydrolases"/>
    <property type="match status" value="1"/>
</dbReference>
<evidence type="ECO:0000256" key="3">
    <source>
        <dbReference type="PROSITE-ProRule" id="PRU00289"/>
    </source>
</evidence>
<dbReference type="PANTHER" id="PTHR22683">
    <property type="entry name" value="SPORULATION PROTEIN RELATED"/>
    <property type="match status" value="1"/>
</dbReference>
<dbReference type="Pfam" id="PF01580">
    <property type="entry name" value="FtsK_SpoIIIE"/>
    <property type="match status" value="1"/>
</dbReference>
<feature type="transmembrane region" description="Helical" evidence="5">
    <location>
        <begin position="97"/>
        <end position="116"/>
    </location>
</feature>
<name>A0ABN1ZW12_9ACTN</name>
<evidence type="ECO:0000313" key="7">
    <source>
        <dbReference type="EMBL" id="GAA1505555.1"/>
    </source>
</evidence>
<keyword evidence="8" id="KW-1185">Reference proteome</keyword>
<dbReference type="Proteomes" id="UP001501470">
    <property type="component" value="Unassembled WGS sequence"/>
</dbReference>
<feature type="domain" description="FtsK" evidence="6">
    <location>
        <begin position="239"/>
        <end position="429"/>
    </location>
</feature>
<evidence type="ECO:0000256" key="4">
    <source>
        <dbReference type="SAM" id="MobiDB-lite"/>
    </source>
</evidence>
<keyword evidence="1 3" id="KW-0547">Nucleotide-binding</keyword>
<keyword evidence="2 3" id="KW-0067">ATP-binding</keyword>
<dbReference type="Gene3D" id="3.40.50.300">
    <property type="entry name" value="P-loop containing nucleotide triphosphate hydrolases"/>
    <property type="match status" value="1"/>
</dbReference>
<sequence length="533" mass="61086">MNKNTNVPLVNFRRLSIPAPWWLVMWIVIPYLLFKTIVWLVRSLPVLWRNRTSVTLTVLALWLWHEHGWEILALFAGVAGATVGVWWWRWRPWCERLIVLPVLSWWQRLFVYGLHWREAMTVCRLAERFDTKLNVPKLLRVRCTYATDEVLLRMPRGQNPDDYHAAAANLAYSFGARICRVYSGRREQPPARTNRFLRLVDRFRYRDRPRLVWLVFVRRDPLRRTVPAFDVPEETNLEALPLGVREDLVRYVLRLLATHVLIVGATRAGKGSVQWSLIRALAPAIRSGLVRLWGIDPKGGVELSLGRDLFSRYEYAEVPPMVAMLEELVEVMRERQARMQGKTRAHTPTLDEPLYVLMVDEILALVALLQDADLRARAKAALAMLLTQGAGLGVLVIGATQDPRKEVVELRDFFPTRIALRLNEPNHVDLVLGQGSRARGALCDQLSARPSMRGIGYVVLDDRPEPERVRFAYVTDDEIRDMAVAYAAPNVVQRPAVVPEQRRDPKHLYKPGRHAQGPLLPDSLTTFLDGEAA</sequence>
<evidence type="ECO:0000256" key="2">
    <source>
        <dbReference type="ARBA" id="ARBA00022840"/>
    </source>
</evidence>
<comment type="caution">
    <text evidence="7">The sequence shown here is derived from an EMBL/GenBank/DDBJ whole genome shotgun (WGS) entry which is preliminary data.</text>
</comment>
<dbReference type="PROSITE" id="PS50901">
    <property type="entry name" value="FTSK"/>
    <property type="match status" value="1"/>
</dbReference>
<dbReference type="InterPro" id="IPR002543">
    <property type="entry name" value="FtsK_dom"/>
</dbReference>
<protein>
    <submittedName>
        <fullName evidence="7">FtsK/SpoIIIE domain-containing protein</fullName>
    </submittedName>
</protein>
<feature type="region of interest" description="Disordered" evidence="4">
    <location>
        <begin position="501"/>
        <end position="523"/>
    </location>
</feature>
<reference evidence="7 8" key="1">
    <citation type="journal article" date="2019" name="Int. J. Syst. Evol. Microbiol.">
        <title>The Global Catalogue of Microorganisms (GCM) 10K type strain sequencing project: providing services to taxonomists for standard genome sequencing and annotation.</title>
        <authorList>
            <consortium name="The Broad Institute Genomics Platform"/>
            <consortium name="The Broad Institute Genome Sequencing Center for Infectious Disease"/>
            <person name="Wu L."/>
            <person name="Ma J."/>
        </authorList>
    </citation>
    <scope>NUCLEOTIDE SEQUENCE [LARGE SCALE GENOMIC DNA]</scope>
    <source>
        <strain evidence="7 8">JCM 15933</strain>
    </source>
</reference>
<dbReference type="InterPro" id="IPR027417">
    <property type="entry name" value="P-loop_NTPase"/>
</dbReference>
<feature type="binding site" evidence="3">
    <location>
        <begin position="264"/>
        <end position="271"/>
    </location>
    <ligand>
        <name>ATP</name>
        <dbReference type="ChEBI" id="CHEBI:30616"/>
    </ligand>
</feature>
<feature type="transmembrane region" description="Helical" evidence="5">
    <location>
        <begin position="20"/>
        <end position="41"/>
    </location>
</feature>
<accession>A0ABN1ZW12</accession>
<keyword evidence="5" id="KW-0472">Membrane</keyword>
<dbReference type="RefSeq" id="WP_344501404.1">
    <property type="nucleotide sequence ID" value="NZ_BAAAQD010000002.1"/>
</dbReference>
<evidence type="ECO:0000259" key="6">
    <source>
        <dbReference type="PROSITE" id="PS50901"/>
    </source>
</evidence>
<proteinExistence type="predicted"/>
<evidence type="ECO:0000256" key="1">
    <source>
        <dbReference type="ARBA" id="ARBA00022741"/>
    </source>
</evidence>
<dbReference type="PANTHER" id="PTHR22683:SF41">
    <property type="entry name" value="DNA TRANSLOCASE FTSK"/>
    <property type="match status" value="1"/>
</dbReference>
<keyword evidence="5" id="KW-1133">Transmembrane helix</keyword>
<organism evidence="7 8">
    <name type="scientific">Dactylosporangium maewongense</name>
    <dbReference type="NCBI Taxonomy" id="634393"/>
    <lineage>
        <taxon>Bacteria</taxon>
        <taxon>Bacillati</taxon>
        <taxon>Actinomycetota</taxon>
        <taxon>Actinomycetes</taxon>
        <taxon>Micromonosporales</taxon>
        <taxon>Micromonosporaceae</taxon>
        <taxon>Dactylosporangium</taxon>
    </lineage>
</organism>
<gene>
    <name evidence="7" type="ORF">GCM10009827_018970</name>
</gene>
<evidence type="ECO:0000313" key="8">
    <source>
        <dbReference type="Proteomes" id="UP001501470"/>
    </source>
</evidence>
<dbReference type="InterPro" id="IPR050206">
    <property type="entry name" value="FtsK/SpoIIIE/SftA"/>
</dbReference>
<feature type="transmembrane region" description="Helical" evidence="5">
    <location>
        <begin position="71"/>
        <end position="90"/>
    </location>
</feature>